<dbReference type="Proteomes" id="UP000199423">
    <property type="component" value="Unassembled WGS sequence"/>
</dbReference>
<dbReference type="Gene3D" id="3.40.50.1820">
    <property type="entry name" value="alpha/beta hydrolase"/>
    <property type="match status" value="1"/>
</dbReference>
<dbReference type="STRING" id="51670.SAMN04488557_2458"/>
<organism evidence="2 3">
    <name type="scientific">Hyphomicrobium facile</name>
    <dbReference type="NCBI Taxonomy" id="51670"/>
    <lineage>
        <taxon>Bacteria</taxon>
        <taxon>Pseudomonadati</taxon>
        <taxon>Pseudomonadota</taxon>
        <taxon>Alphaproteobacteria</taxon>
        <taxon>Hyphomicrobiales</taxon>
        <taxon>Hyphomicrobiaceae</taxon>
        <taxon>Hyphomicrobium</taxon>
    </lineage>
</organism>
<keyword evidence="3" id="KW-1185">Reference proteome</keyword>
<dbReference type="RefSeq" id="WP_092867938.1">
    <property type="nucleotide sequence ID" value="NZ_FPCH01000002.1"/>
</dbReference>
<dbReference type="AlphaFoldDB" id="A0A1I7NJR0"/>
<sequence length="425" mass="45293">MFSKKIRSTKNMILKGVVCVSVALLPTLVGAQEFEDVKPSVGALSLKAQGSFFIGGNTHNVPAPLAASPGGSMINQMYVQYQLPAKNNNLPPIVFVHGCCLSSKTWETTPDGRMGWYEYFTRKGFATYMADQVGRARSGFDALQYQKVRFDAAAPPFTDDGNGAGCNGAAGCVAPSGGTANPNINIATDMFAWNVFRYGPPCTAPCGAFTSPPTIQPWPDQQFPMQTVLPGGSQTFFKQVIPDLTTSLGTFGPNAGDIRPTPQRMAVLAKKLNGAILVGHSQSSSFPTKAALQDPTGVRGIIQLETGCFLPGPGGTLTDANIATLAKIPMLIIEGDHYVTGSPPQPQARPVTPCPEMIAAIKNAGGDITYVHLPETPGIGTGNSHMFMQDKNNLKIADLIIKWINTHVKKNAPGKNNDRVMADRR</sequence>
<feature type="chain" id="PRO_5011573540" description="Alpha/beta hydrolase family protein" evidence="1">
    <location>
        <begin position="32"/>
        <end position="425"/>
    </location>
</feature>
<name>A0A1I7NJR0_9HYPH</name>
<evidence type="ECO:0000256" key="1">
    <source>
        <dbReference type="SAM" id="SignalP"/>
    </source>
</evidence>
<accession>A0A1I7NJR0</accession>
<dbReference type="EMBL" id="FPCH01000002">
    <property type="protein sequence ID" value="SFV34922.1"/>
    <property type="molecule type" value="Genomic_DNA"/>
</dbReference>
<dbReference type="CDD" id="cd12807">
    <property type="entry name" value="Esterase_713"/>
    <property type="match status" value="1"/>
</dbReference>
<gene>
    <name evidence="2" type="ORF">SAMN04488557_2458</name>
</gene>
<reference evidence="3" key="1">
    <citation type="submission" date="2016-10" db="EMBL/GenBank/DDBJ databases">
        <authorList>
            <person name="Varghese N."/>
            <person name="Submissions S."/>
        </authorList>
    </citation>
    <scope>NUCLEOTIDE SEQUENCE [LARGE SCALE GENOMIC DNA]</scope>
    <source>
        <strain evidence="3">DSM 1565</strain>
    </source>
</reference>
<proteinExistence type="predicted"/>
<evidence type="ECO:0008006" key="4">
    <source>
        <dbReference type="Google" id="ProtNLM"/>
    </source>
</evidence>
<keyword evidence="1" id="KW-0732">Signal</keyword>
<feature type="signal peptide" evidence="1">
    <location>
        <begin position="1"/>
        <end position="31"/>
    </location>
</feature>
<evidence type="ECO:0000313" key="2">
    <source>
        <dbReference type="EMBL" id="SFV34922.1"/>
    </source>
</evidence>
<dbReference type="OrthoDB" id="7820973at2"/>
<dbReference type="SUPFAM" id="SSF53474">
    <property type="entry name" value="alpha/beta-Hydrolases"/>
    <property type="match status" value="1"/>
</dbReference>
<evidence type="ECO:0000313" key="3">
    <source>
        <dbReference type="Proteomes" id="UP000199423"/>
    </source>
</evidence>
<dbReference type="InterPro" id="IPR029058">
    <property type="entry name" value="AB_hydrolase_fold"/>
</dbReference>
<protein>
    <recommendedName>
        <fullName evidence="4">Alpha/beta hydrolase family protein</fullName>
    </recommendedName>
</protein>